<dbReference type="SUPFAM" id="SSF56300">
    <property type="entry name" value="Metallo-dependent phosphatases"/>
    <property type="match status" value="1"/>
</dbReference>
<dbReference type="InterPro" id="IPR005235">
    <property type="entry name" value="YmdB-like"/>
</dbReference>
<feature type="binding site" evidence="2">
    <location>
        <position position="42"/>
    </location>
    <ligand>
        <name>Fe cation</name>
        <dbReference type="ChEBI" id="CHEBI:24875"/>
        <label>2</label>
    </ligand>
</feature>
<dbReference type="EMBL" id="JACOSL010000039">
    <property type="protein sequence ID" value="MBI1756808.1"/>
    <property type="molecule type" value="Genomic_DNA"/>
</dbReference>
<feature type="binding site" evidence="2">
    <location>
        <position position="178"/>
    </location>
    <ligand>
        <name>Fe cation</name>
        <dbReference type="ChEBI" id="CHEBI:24875"/>
        <label>1</label>
    </ligand>
</feature>
<sequence length="266" mass="28701">MGGYRILFIGDIVGKPGRQILREGLPSLRQTHDPLFVIANGENAAGGVGITPDIAEEILSQGVDAITLGNHAFHKREIYPYLDSGRPIVRPSNMPPGVPGSGLVTIERSGIRLAVMNLCGRVFLDTYDDPFREIDRLIAGLDTPHRFVDFHAEASSEKQAFAFYVDGRVSAVVGTHTHVQTADERLLEGGTATITDAGMTGPVPSVIGMDRDIILKRFLTGMPHRFDVAVQPGVICGVVVEIDEDSGLALGIERFQFGERAAGSQR</sequence>
<comment type="caution">
    <text evidence="3">The sequence shown here is derived from an EMBL/GenBank/DDBJ whole genome shotgun (WGS) entry which is preliminary data.</text>
</comment>
<keyword evidence="2" id="KW-0479">Metal-binding</keyword>
<dbReference type="Proteomes" id="UP000727962">
    <property type="component" value="Unassembled WGS sequence"/>
</dbReference>
<dbReference type="Gene3D" id="3.60.21.10">
    <property type="match status" value="1"/>
</dbReference>
<feature type="binding site" evidence="2">
    <location>
        <position position="43"/>
    </location>
    <ligand>
        <name>Fe cation</name>
        <dbReference type="ChEBI" id="CHEBI:24875"/>
        <label>1</label>
    </ligand>
</feature>
<feature type="binding site" evidence="2">
    <location>
        <position position="151"/>
    </location>
    <ligand>
        <name>Fe cation</name>
        <dbReference type="ChEBI" id="CHEBI:24875"/>
        <label>2</label>
    </ligand>
</feature>
<dbReference type="PANTHER" id="PTHR36303:SF1">
    <property type="entry name" value="2',3'-CYCLIC-NUCLEOTIDE 2'-PHOSPHODIESTERASE"/>
    <property type="match status" value="1"/>
</dbReference>
<evidence type="ECO:0000313" key="3">
    <source>
        <dbReference type="EMBL" id="MBI1756808.1"/>
    </source>
</evidence>
<organism evidence="3 4">
    <name type="scientific">Fimbriimonas ginsengisoli</name>
    <dbReference type="NCBI Taxonomy" id="1005039"/>
    <lineage>
        <taxon>Bacteria</taxon>
        <taxon>Bacillati</taxon>
        <taxon>Armatimonadota</taxon>
        <taxon>Fimbriimonadia</taxon>
        <taxon>Fimbriimonadales</taxon>
        <taxon>Fimbriimonadaceae</taxon>
        <taxon>Fimbriimonas</taxon>
    </lineage>
</organism>
<dbReference type="NCBIfam" id="TIGR00282">
    <property type="entry name" value="TIGR00282 family metallophosphoesterase"/>
    <property type="match status" value="1"/>
</dbReference>
<feature type="binding site" evidence="2">
    <location>
        <position position="70"/>
    </location>
    <ligand>
        <name>Fe cation</name>
        <dbReference type="ChEBI" id="CHEBI:24875"/>
        <label>2</label>
    </ligand>
</feature>
<accession>A0A931PTW1</accession>
<dbReference type="AlphaFoldDB" id="A0A931PTW1"/>
<protein>
    <submittedName>
        <fullName evidence="3">TIGR00282 family metallophosphoesterase</fullName>
    </submittedName>
</protein>
<proteinExistence type="predicted"/>
<feature type="active site" description="Proton donor" evidence="1">
    <location>
        <position position="71"/>
    </location>
</feature>
<dbReference type="GO" id="GO:0004113">
    <property type="term" value="F:2',3'-cyclic-nucleotide 3'-phosphodiesterase activity"/>
    <property type="evidence" value="ECO:0007669"/>
    <property type="project" value="TreeGrafter"/>
</dbReference>
<dbReference type="PANTHER" id="PTHR36303">
    <property type="entry name" value="2',3'-CYCLIC-NUCLEOTIDE 2'-PHOSPHODIESTERASE"/>
    <property type="match status" value="1"/>
</dbReference>
<reference evidence="3" key="1">
    <citation type="submission" date="2020-07" db="EMBL/GenBank/DDBJ databases">
        <title>Huge and variable diversity of episymbiotic CPR bacteria and DPANN archaea in groundwater ecosystems.</title>
        <authorList>
            <person name="He C.Y."/>
            <person name="Keren R."/>
            <person name="Whittaker M."/>
            <person name="Farag I.F."/>
            <person name="Doudna J."/>
            <person name="Cate J.H.D."/>
            <person name="Banfield J.F."/>
        </authorList>
    </citation>
    <scope>NUCLEOTIDE SEQUENCE</scope>
    <source>
        <strain evidence="3">NC_groundwater_17_Pr7_B-0.1um_64_12</strain>
    </source>
</reference>
<name>A0A931PTW1_FIMGI</name>
<dbReference type="Pfam" id="PF13277">
    <property type="entry name" value="YmdB"/>
    <property type="match status" value="1"/>
</dbReference>
<feature type="binding site" evidence="2">
    <location>
        <position position="42"/>
    </location>
    <ligand>
        <name>Fe cation</name>
        <dbReference type="ChEBI" id="CHEBI:24875"/>
        <label>1</label>
    </ligand>
</feature>
<feature type="binding site" evidence="2">
    <location>
        <position position="176"/>
    </location>
    <ligand>
        <name>Fe cation</name>
        <dbReference type="ChEBI" id="CHEBI:24875"/>
        <label>2</label>
    </ligand>
</feature>
<evidence type="ECO:0000256" key="2">
    <source>
        <dbReference type="PIRSR" id="PIRSR004789-51"/>
    </source>
</evidence>
<gene>
    <name evidence="3" type="ORF">HYR64_06855</name>
</gene>
<dbReference type="CDD" id="cd07382">
    <property type="entry name" value="MPP_DR1281"/>
    <property type="match status" value="1"/>
</dbReference>
<dbReference type="PIRSF" id="PIRSF004789">
    <property type="entry name" value="DR1281"/>
    <property type="match status" value="1"/>
</dbReference>
<dbReference type="InterPro" id="IPR029052">
    <property type="entry name" value="Metallo-depent_PP-like"/>
</dbReference>
<evidence type="ECO:0000256" key="1">
    <source>
        <dbReference type="PIRSR" id="PIRSR004789-50"/>
    </source>
</evidence>
<feature type="binding site" evidence="2">
    <location>
        <position position="11"/>
    </location>
    <ligand>
        <name>Fe cation</name>
        <dbReference type="ChEBI" id="CHEBI:24875"/>
        <label>1</label>
    </ligand>
</feature>
<dbReference type="GO" id="GO:0046872">
    <property type="term" value="F:metal ion binding"/>
    <property type="evidence" value="ECO:0007669"/>
    <property type="project" value="UniProtKB-KW"/>
</dbReference>
<evidence type="ECO:0000313" key="4">
    <source>
        <dbReference type="Proteomes" id="UP000727962"/>
    </source>
</evidence>